<dbReference type="SUPFAM" id="SSF109604">
    <property type="entry name" value="HD-domain/PDEase-like"/>
    <property type="match status" value="1"/>
</dbReference>
<dbReference type="InterPro" id="IPR052340">
    <property type="entry name" value="RNase_Y/CdgJ"/>
</dbReference>
<gene>
    <name evidence="2" type="ordered locus">Thivi_0650</name>
</gene>
<dbReference type="Gene3D" id="3.20.20.450">
    <property type="entry name" value="EAL domain"/>
    <property type="match status" value="1"/>
</dbReference>
<dbReference type="AlphaFoldDB" id="I3Y6T6"/>
<dbReference type="PANTHER" id="PTHR33525">
    <property type="match status" value="1"/>
</dbReference>
<dbReference type="PIRSF" id="PIRSF003180">
    <property type="entry name" value="DiGMPpdiest_YuxH"/>
    <property type="match status" value="1"/>
</dbReference>
<dbReference type="InterPro" id="IPR013976">
    <property type="entry name" value="HDOD"/>
</dbReference>
<dbReference type="InterPro" id="IPR014408">
    <property type="entry name" value="dGMP_Pdiesterase_EAL/HD-GYP"/>
</dbReference>
<dbReference type="Proteomes" id="UP000006062">
    <property type="component" value="Chromosome"/>
</dbReference>
<dbReference type="eggNOG" id="COG3434">
    <property type="taxonomic scope" value="Bacteria"/>
</dbReference>
<dbReference type="PROSITE" id="PS51833">
    <property type="entry name" value="HDOD"/>
    <property type="match status" value="1"/>
</dbReference>
<evidence type="ECO:0000259" key="1">
    <source>
        <dbReference type="PROSITE" id="PS51833"/>
    </source>
</evidence>
<dbReference type="OrthoDB" id="9804751at2"/>
<dbReference type="EMBL" id="CP003154">
    <property type="protein sequence ID" value="AFL72704.1"/>
    <property type="molecule type" value="Genomic_DNA"/>
</dbReference>
<evidence type="ECO:0000313" key="3">
    <source>
        <dbReference type="Proteomes" id="UP000006062"/>
    </source>
</evidence>
<dbReference type="STRING" id="765911.Thivi_0650"/>
<dbReference type="InterPro" id="IPR035919">
    <property type="entry name" value="EAL_sf"/>
</dbReference>
<sequence>MALPSNTQPVFVGRQPIFDAGGSIVGFELLFRGGHSAPAPGTSHPDSDEDSTTSDLLRSIFVDIGVENLVGDRLAFITLPRRFLDSDLLAALPAGQTALEIFRDRPLDPDSVGVARALAARGFRLVMDARHLLTDPAVAREVAAIVRIDVRGLDRTTLARQARDCVSLGVGLLAEKVETEAEYQLARRLGFTYFQGFFLSYPNVVEGHRMGGGALALLRLLEILQRADSTLDELERLVTSDAALSIEMLKLVNSARFRRPAPIESIRQALLLLGRKLIGQWALLLSLRAASGNPQAMELALIRARMSELLAPACGRQEDAERFFTLGLLSGIDRLFGVPLAEILRQIHLSPEMTAALLNREGQMALVLEVIDAFEHTDNPLPDELDVSPEALSRLYLESIAWARDRLSEL</sequence>
<protein>
    <submittedName>
        <fullName evidence="2">Putative signal transduction protein containing EAL and modified HD-GYP domains</fullName>
    </submittedName>
</protein>
<proteinExistence type="predicted"/>
<accession>I3Y6T6</accession>
<dbReference type="PANTHER" id="PTHR33525:SF4">
    <property type="entry name" value="CYCLIC DI-GMP PHOSPHODIESTERASE CDGJ"/>
    <property type="match status" value="1"/>
</dbReference>
<evidence type="ECO:0000313" key="2">
    <source>
        <dbReference type="EMBL" id="AFL72704.1"/>
    </source>
</evidence>
<dbReference type="Pfam" id="PF08668">
    <property type="entry name" value="HDOD"/>
    <property type="match status" value="1"/>
</dbReference>
<dbReference type="SUPFAM" id="SSF141868">
    <property type="entry name" value="EAL domain-like"/>
    <property type="match status" value="1"/>
</dbReference>
<dbReference type="Gene3D" id="1.10.3210.10">
    <property type="entry name" value="Hypothetical protein af1432"/>
    <property type="match status" value="1"/>
</dbReference>
<dbReference type="RefSeq" id="WP_014777199.1">
    <property type="nucleotide sequence ID" value="NC_018012.1"/>
</dbReference>
<name>I3Y6T6_THIV6</name>
<dbReference type="HOGENOM" id="CLU_044951_2_0_6"/>
<reference evidence="2 3" key="1">
    <citation type="submission" date="2012-06" db="EMBL/GenBank/DDBJ databases">
        <title>Complete sequence of Thiocystis violascens DSM 198.</title>
        <authorList>
            <consortium name="US DOE Joint Genome Institute"/>
            <person name="Lucas S."/>
            <person name="Han J."/>
            <person name="Lapidus A."/>
            <person name="Cheng J.-F."/>
            <person name="Goodwin L."/>
            <person name="Pitluck S."/>
            <person name="Peters L."/>
            <person name="Ovchinnikova G."/>
            <person name="Teshima H."/>
            <person name="Detter J.C."/>
            <person name="Han C."/>
            <person name="Tapia R."/>
            <person name="Land M."/>
            <person name="Hauser L."/>
            <person name="Kyrpides N."/>
            <person name="Ivanova N."/>
            <person name="Pagani I."/>
            <person name="Vogl K."/>
            <person name="Liu Z."/>
            <person name="Frigaard N.-U."/>
            <person name="Bryant D."/>
            <person name="Woyke T."/>
        </authorList>
    </citation>
    <scope>NUCLEOTIDE SEQUENCE [LARGE SCALE GENOMIC DNA]</scope>
    <source>
        <strain evidence="3">ATCC 17096 / DSM 198 / 6111</strain>
    </source>
</reference>
<keyword evidence="3" id="KW-1185">Reference proteome</keyword>
<organism evidence="2 3">
    <name type="scientific">Thiocystis violascens (strain ATCC 17096 / DSM 198 / 6111)</name>
    <name type="common">Chromatium violascens</name>
    <dbReference type="NCBI Taxonomy" id="765911"/>
    <lineage>
        <taxon>Bacteria</taxon>
        <taxon>Pseudomonadati</taxon>
        <taxon>Pseudomonadota</taxon>
        <taxon>Gammaproteobacteria</taxon>
        <taxon>Chromatiales</taxon>
        <taxon>Chromatiaceae</taxon>
        <taxon>Thiocystis</taxon>
    </lineage>
</organism>
<feature type="domain" description="HDOD" evidence="1">
    <location>
        <begin position="210"/>
        <end position="395"/>
    </location>
</feature>
<dbReference type="KEGG" id="tvi:Thivi_0650"/>